<reference evidence="8" key="1">
    <citation type="submission" date="2021-12" db="EMBL/GenBank/DDBJ databases">
        <authorList>
            <person name="King R."/>
        </authorList>
    </citation>
    <scope>NUCLEOTIDE SEQUENCE</scope>
</reference>
<proteinExistence type="inferred from homology"/>
<dbReference type="InterPro" id="IPR051093">
    <property type="entry name" value="Neuroligin/BSAL"/>
</dbReference>
<feature type="compositionally biased region" description="Low complexity" evidence="4">
    <location>
        <begin position="1429"/>
        <end position="1439"/>
    </location>
</feature>
<feature type="compositionally biased region" description="Basic and acidic residues" evidence="4">
    <location>
        <begin position="885"/>
        <end position="903"/>
    </location>
</feature>
<evidence type="ECO:0000313" key="9">
    <source>
        <dbReference type="Proteomes" id="UP001153714"/>
    </source>
</evidence>
<gene>
    <name evidence="8" type="ORF">DIATSA_LOCUS904</name>
</gene>
<dbReference type="Pfam" id="PF00135">
    <property type="entry name" value="COesterase"/>
    <property type="match status" value="1"/>
</dbReference>
<sequence length="1482" mass="167242">MAAERHATAFISHKMFICVVVSLLLPIANEGAPGMYGDARGFPNDDGKRLTREYHLRQGALRGLIVKPSRHYDLQLVEMFLGIPYAAPPVGSLRFMPPVSAPPWSGVKMATHFGAVCPQALPLIKKGDPPILERQHYMTKLKAFLKNESEDCLYLNIYVPYRDQKSKRFPVLVFIHGDSFEWSSGNPYDGRILASYGNIMVITINFRLGILGFMKPSLTEHVYGNNGLLDQLAALQWIKDNIQDLNGDPNSVTIMGHGTGAACVSFLMLSPISNGLFHRAILMSGSALSDWAMTKDPTQYTLQVAQSLDCNPSSKDMMTCLQKKPLSEIKNVQILAREFETPLGPTVAGSFIPSEPMKTMESYPNLLSKYQLLIGVTELESYHEFGALELNQGILENQRDDFITKYIKVVFEGAEEEALKEILKQYSPSKLDPQRWSVEANRDVILNIFSDSRTLSPVVHFANYQSKSNIQSYFYVFGHNSVSTDYAQLNKSVHGQELPYVLGVPLGGANTHLPVVYTQSEKLLSEVVMRLWTNFVKIGTPNTQSVNKYLTSDKEHWNQYNVEWPEYDVEHQSYLRLDMPPRISSLYRSNYTNFWLETLPKKIRRYVIDPLFAYTPTPSTQKPKTTHRSSDIISKIWSPKVVDRPHYNPPGRIQTKPKFEYQPNFPVGRLKPNPPSYRTDTDSIYRQIQSIKHLPQRPPPPNLLDKVELYTSTQKPKMNLPVKTSSATITLVISLGVLFLLVNVGICSIVYFKKRKLRLRHREVNHHSRADVGEIDVIGQKCVKDDKSALQSLIKSVSFNKIKNNSKKMKKKSETCKTPKSDDSGGFRERFQLRRHLSTSTLDAHTKVKDWITNEMMHRCSPGILRKSNSELNNEKQLPVSKPFTRSEELLSETRKPRKDTLKVNEMNNIITSKNSNGTKTHMSEKTTSTSALGSHSSIGSNKYSSKAKYVSKSNDSIKSKGSESIKSKKVSVAVDATPAARTNSILNQEPIEITKSFDHSEEGHSNKNIRPQKTKTNDETQTDINLTLIKQNENDSVSKIYTNFVTLSVEKDKPLKISHKHSTSDPVTDVNYEKLIKEQSVNGNQLINILPPVTFRNDINVTSCDENRKKEPLTAEEALMTIKKRNFPKVLPDLPRCQKRLSLQPNSLHTFRGFAGSIECQSDRLKVPPQPPPRTTTLDRRLAYKNSKPLTSFGSSTSKSIIEADDLHRNYENIDSLSPQAHQTLNRSFEIQSNINHPEFTKTTLEKEREYPKVIIASSDISDANKSKIIIKPSPSQNEIPTYVPRVKLPDDFHSQTTGSITSFSSFYSDDDTDDIDDILDDIGEDKLIQELVGGVQSPTDHMLDSKGPETVLERKLEIIPVKINPGLIVPKNKEDYICITDLHLPDVSDLEKTAQIKPNFGLNKLQHRTESIQSPPEKAVKLKQKRSNSILNRSLKNNNRRRDKSKSNSSSTLEHSNSGSSNDTETSTGTVKMIELKKDS</sequence>
<comment type="similarity">
    <text evidence="1">Belongs to the type-B carboxylesterase/lipase family.</text>
</comment>
<dbReference type="EMBL" id="OU893341">
    <property type="protein sequence ID" value="CAH0747004.1"/>
    <property type="molecule type" value="Genomic_DNA"/>
</dbReference>
<keyword evidence="5" id="KW-0812">Transmembrane</keyword>
<protein>
    <recommendedName>
        <fullName evidence="7">Carboxylesterase type B domain-containing protein</fullName>
    </recommendedName>
</protein>
<feature type="compositionally biased region" description="Basic and acidic residues" evidence="4">
    <location>
        <begin position="996"/>
        <end position="1006"/>
    </location>
</feature>
<evidence type="ECO:0000256" key="2">
    <source>
        <dbReference type="ARBA" id="ARBA00022729"/>
    </source>
</evidence>
<dbReference type="InterPro" id="IPR002018">
    <property type="entry name" value="CarbesteraseB"/>
</dbReference>
<keyword evidence="3" id="KW-0325">Glycoprotein</keyword>
<dbReference type="InterPro" id="IPR029058">
    <property type="entry name" value="AB_hydrolase_fold"/>
</dbReference>
<feature type="domain" description="Carboxylesterase type B" evidence="7">
    <location>
        <begin position="55"/>
        <end position="595"/>
    </location>
</feature>
<keyword evidence="5" id="KW-0472">Membrane</keyword>
<dbReference type="InterPro" id="IPR019819">
    <property type="entry name" value="Carboxylesterase_B_CS"/>
</dbReference>
<dbReference type="OrthoDB" id="3200163at2759"/>
<accession>A0A9P0FXA6</accession>
<evidence type="ECO:0000256" key="6">
    <source>
        <dbReference type="SAM" id="SignalP"/>
    </source>
</evidence>
<feature type="transmembrane region" description="Helical" evidence="5">
    <location>
        <begin position="727"/>
        <end position="752"/>
    </location>
</feature>
<dbReference type="Gene3D" id="3.40.50.1820">
    <property type="entry name" value="alpha/beta hydrolase"/>
    <property type="match status" value="1"/>
</dbReference>
<evidence type="ECO:0000313" key="8">
    <source>
        <dbReference type="EMBL" id="CAH0747004.1"/>
    </source>
</evidence>
<evidence type="ECO:0000259" key="7">
    <source>
        <dbReference type="Pfam" id="PF00135"/>
    </source>
</evidence>
<reference evidence="8" key="2">
    <citation type="submission" date="2022-10" db="EMBL/GenBank/DDBJ databases">
        <authorList>
            <consortium name="ENA_rothamsted_submissions"/>
            <consortium name="culmorum"/>
            <person name="King R."/>
        </authorList>
    </citation>
    <scope>NUCLEOTIDE SEQUENCE</scope>
</reference>
<dbReference type="SUPFAM" id="SSF53474">
    <property type="entry name" value="alpha/beta-Hydrolases"/>
    <property type="match status" value="1"/>
</dbReference>
<organism evidence="8 9">
    <name type="scientific">Diatraea saccharalis</name>
    <name type="common">sugarcane borer</name>
    <dbReference type="NCBI Taxonomy" id="40085"/>
    <lineage>
        <taxon>Eukaryota</taxon>
        <taxon>Metazoa</taxon>
        <taxon>Ecdysozoa</taxon>
        <taxon>Arthropoda</taxon>
        <taxon>Hexapoda</taxon>
        <taxon>Insecta</taxon>
        <taxon>Pterygota</taxon>
        <taxon>Neoptera</taxon>
        <taxon>Endopterygota</taxon>
        <taxon>Lepidoptera</taxon>
        <taxon>Glossata</taxon>
        <taxon>Ditrysia</taxon>
        <taxon>Pyraloidea</taxon>
        <taxon>Crambidae</taxon>
        <taxon>Crambinae</taxon>
        <taxon>Diatraea</taxon>
    </lineage>
</organism>
<feature type="signal peptide" evidence="6">
    <location>
        <begin position="1"/>
        <end position="31"/>
    </location>
</feature>
<dbReference type="Proteomes" id="UP001153714">
    <property type="component" value="Chromosome 10"/>
</dbReference>
<feature type="compositionally biased region" description="Low complexity" evidence="4">
    <location>
        <begin position="1449"/>
        <end position="1464"/>
    </location>
</feature>
<feature type="region of interest" description="Disordered" evidence="4">
    <location>
        <begin position="865"/>
        <end position="964"/>
    </location>
</feature>
<feature type="region of interest" description="Disordered" evidence="4">
    <location>
        <begin position="1408"/>
        <end position="1482"/>
    </location>
</feature>
<keyword evidence="2 6" id="KW-0732">Signal</keyword>
<feature type="chain" id="PRO_5040283327" description="Carboxylesterase type B domain-containing protein" evidence="6">
    <location>
        <begin position="32"/>
        <end position="1482"/>
    </location>
</feature>
<dbReference type="PROSITE" id="PS00941">
    <property type="entry name" value="CARBOXYLESTERASE_B_2"/>
    <property type="match status" value="1"/>
</dbReference>
<evidence type="ECO:0000256" key="1">
    <source>
        <dbReference type="ARBA" id="ARBA00005964"/>
    </source>
</evidence>
<feature type="region of interest" description="Disordered" evidence="4">
    <location>
        <begin position="996"/>
        <end position="1021"/>
    </location>
</feature>
<keyword evidence="9" id="KW-1185">Reference proteome</keyword>
<evidence type="ECO:0000256" key="3">
    <source>
        <dbReference type="ARBA" id="ARBA00023180"/>
    </source>
</evidence>
<evidence type="ECO:0000256" key="5">
    <source>
        <dbReference type="SAM" id="Phobius"/>
    </source>
</evidence>
<feature type="compositionally biased region" description="Low complexity" evidence="4">
    <location>
        <begin position="941"/>
        <end position="955"/>
    </location>
</feature>
<keyword evidence="5" id="KW-1133">Transmembrane helix</keyword>
<feature type="compositionally biased region" description="Polar residues" evidence="4">
    <location>
        <begin position="906"/>
        <end position="940"/>
    </location>
</feature>
<name>A0A9P0FXA6_9NEOP</name>
<feature type="region of interest" description="Disordered" evidence="4">
    <location>
        <begin position="805"/>
        <end position="828"/>
    </location>
</feature>
<dbReference type="PANTHER" id="PTHR43903">
    <property type="entry name" value="NEUROLIGIN"/>
    <property type="match status" value="1"/>
</dbReference>
<evidence type="ECO:0000256" key="4">
    <source>
        <dbReference type="SAM" id="MobiDB-lite"/>
    </source>
</evidence>
<feature type="compositionally biased region" description="Basic and acidic residues" evidence="4">
    <location>
        <begin position="812"/>
        <end position="828"/>
    </location>
</feature>